<feature type="compositionally biased region" description="Basic residues" evidence="1">
    <location>
        <begin position="1"/>
        <end position="11"/>
    </location>
</feature>
<name>A0A4Y7TN40_COPMI</name>
<organism evidence="2 3">
    <name type="scientific">Coprinellus micaceus</name>
    <name type="common">Glistening ink-cap mushroom</name>
    <name type="synonym">Coprinus micaceus</name>
    <dbReference type="NCBI Taxonomy" id="71717"/>
    <lineage>
        <taxon>Eukaryota</taxon>
        <taxon>Fungi</taxon>
        <taxon>Dikarya</taxon>
        <taxon>Basidiomycota</taxon>
        <taxon>Agaricomycotina</taxon>
        <taxon>Agaricomycetes</taxon>
        <taxon>Agaricomycetidae</taxon>
        <taxon>Agaricales</taxon>
        <taxon>Agaricineae</taxon>
        <taxon>Psathyrellaceae</taxon>
        <taxon>Coprinellus</taxon>
    </lineage>
</organism>
<feature type="compositionally biased region" description="Basic and acidic residues" evidence="1">
    <location>
        <begin position="247"/>
        <end position="258"/>
    </location>
</feature>
<feature type="compositionally biased region" description="Pro residues" evidence="1">
    <location>
        <begin position="92"/>
        <end position="107"/>
    </location>
</feature>
<feature type="compositionally biased region" description="Low complexity" evidence="1">
    <location>
        <begin position="320"/>
        <end position="342"/>
    </location>
</feature>
<keyword evidence="3" id="KW-1185">Reference proteome</keyword>
<comment type="caution">
    <text evidence="2">The sequence shown here is derived from an EMBL/GenBank/DDBJ whole genome shotgun (WGS) entry which is preliminary data.</text>
</comment>
<feature type="compositionally biased region" description="Low complexity" evidence="1">
    <location>
        <begin position="208"/>
        <end position="227"/>
    </location>
</feature>
<feature type="compositionally biased region" description="Polar residues" evidence="1">
    <location>
        <begin position="78"/>
        <end position="91"/>
    </location>
</feature>
<feature type="region of interest" description="Disordered" evidence="1">
    <location>
        <begin position="1"/>
        <end position="193"/>
    </location>
</feature>
<feature type="compositionally biased region" description="Low complexity" evidence="1">
    <location>
        <begin position="108"/>
        <end position="129"/>
    </location>
</feature>
<sequence>MAKGSKQKMKLKQQPDEPKAGGVSSQAARRGGKLPPPQRGREESQETLAHGGDDGDDPAYLAPGGWSRGGGGWGEPGNTDSWDFTQSQLINQPPPLSRTPAPNPPPNNATLGNLAPPSRHSPSSRRSPSIDGDENFAQARDSFGYDQEHNIGHHGHGWDPTPAANNPPSTGATNIPAPSALASPAVRRISEMPQDAPVGVSSIAAAEAAQAEMRAKGVKMSSASAAAKKVEAGNPNMAGNRDSLWSKAHDIANNKLPEHTPFIPSNRPLSQARPPPGKDDRARGARLGERYARWYTRPTPVGDEDTPRLDGMGRGEAYETPTTAPTFPTSPSADTASASAAA</sequence>
<proteinExistence type="predicted"/>
<evidence type="ECO:0000313" key="3">
    <source>
        <dbReference type="Proteomes" id="UP000298030"/>
    </source>
</evidence>
<gene>
    <name evidence="2" type="ORF">FA13DRAFT_1337385</name>
</gene>
<evidence type="ECO:0000313" key="2">
    <source>
        <dbReference type="EMBL" id="TEB35364.1"/>
    </source>
</evidence>
<feature type="compositionally biased region" description="Basic and acidic residues" evidence="1">
    <location>
        <begin position="305"/>
        <end position="317"/>
    </location>
</feature>
<feature type="compositionally biased region" description="Polar residues" evidence="1">
    <location>
        <begin position="163"/>
        <end position="173"/>
    </location>
</feature>
<reference evidence="2 3" key="1">
    <citation type="journal article" date="2019" name="Nat. Ecol. Evol.">
        <title>Megaphylogeny resolves global patterns of mushroom evolution.</title>
        <authorList>
            <person name="Varga T."/>
            <person name="Krizsan K."/>
            <person name="Foldi C."/>
            <person name="Dima B."/>
            <person name="Sanchez-Garcia M."/>
            <person name="Sanchez-Ramirez S."/>
            <person name="Szollosi G.J."/>
            <person name="Szarkandi J.G."/>
            <person name="Papp V."/>
            <person name="Albert L."/>
            <person name="Andreopoulos W."/>
            <person name="Angelini C."/>
            <person name="Antonin V."/>
            <person name="Barry K.W."/>
            <person name="Bougher N.L."/>
            <person name="Buchanan P."/>
            <person name="Buyck B."/>
            <person name="Bense V."/>
            <person name="Catcheside P."/>
            <person name="Chovatia M."/>
            <person name="Cooper J."/>
            <person name="Damon W."/>
            <person name="Desjardin D."/>
            <person name="Finy P."/>
            <person name="Geml J."/>
            <person name="Haridas S."/>
            <person name="Hughes K."/>
            <person name="Justo A."/>
            <person name="Karasinski D."/>
            <person name="Kautmanova I."/>
            <person name="Kiss B."/>
            <person name="Kocsube S."/>
            <person name="Kotiranta H."/>
            <person name="LaButti K.M."/>
            <person name="Lechner B.E."/>
            <person name="Liimatainen K."/>
            <person name="Lipzen A."/>
            <person name="Lukacs Z."/>
            <person name="Mihaltcheva S."/>
            <person name="Morgado L.N."/>
            <person name="Niskanen T."/>
            <person name="Noordeloos M.E."/>
            <person name="Ohm R.A."/>
            <person name="Ortiz-Santana B."/>
            <person name="Ovrebo C."/>
            <person name="Racz N."/>
            <person name="Riley R."/>
            <person name="Savchenko A."/>
            <person name="Shiryaev A."/>
            <person name="Soop K."/>
            <person name="Spirin V."/>
            <person name="Szebenyi C."/>
            <person name="Tomsovsky M."/>
            <person name="Tulloss R.E."/>
            <person name="Uehling J."/>
            <person name="Grigoriev I.V."/>
            <person name="Vagvolgyi C."/>
            <person name="Papp T."/>
            <person name="Martin F.M."/>
            <person name="Miettinen O."/>
            <person name="Hibbett D.S."/>
            <person name="Nagy L.G."/>
        </authorList>
    </citation>
    <scope>NUCLEOTIDE SEQUENCE [LARGE SCALE GENOMIC DNA]</scope>
    <source>
        <strain evidence="2 3">FP101781</strain>
    </source>
</reference>
<dbReference type="EMBL" id="QPFP01000007">
    <property type="protein sequence ID" value="TEB35364.1"/>
    <property type="molecule type" value="Genomic_DNA"/>
</dbReference>
<protein>
    <submittedName>
        <fullName evidence="2">Uncharacterized protein</fullName>
    </submittedName>
</protein>
<dbReference type="STRING" id="71717.A0A4Y7TN40"/>
<dbReference type="AlphaFoldDB" id="A0A4Y7TN40"/>
<accession>A0A4Y7TN40</accession>
<feature type="compositionally biased region" description="Gly residues" evidence="1">
    <location>
        <begin position="66"/>
        <end position="75"/>
    </location>
</feature>
<dbReference type="Proteomes" id="UP000298030">
    <property type="component" value="Unassembled WGS sequence"/>
</dbReference>
<feature type="region of interest" description="Disordered" evidence="1">
    <location>
        <begin position="208"/>
        <end position="342"/>
    </location>
</feature>
<evidence type="ECO:0000256" key="1">
    <source>
        <dbReference type="SAM" id="MobiDB-lite"/>
    </source>
</evidence>
<feature type="compositionally biased region" description="Basic and acidic residues" evidence="1">
    <location>
        <begin position="276"/>
        <end position="292"/>
    </location>
</feature>
<dbReference type="OrthoDB" id="10648657at2759"/>